<name>A0A9N9N5N1_9GLOM</name>
<comment type="caution">
    <text evidence="1">The sequence shown here is derived from an EMBL/GenBank/DDBJ whole genome shotgun (WGS) entry which is preliminary data.</text>
</comment>
<dbReference type="SUPFAM" id="SSF81901">
    <property type="entry name" value="HCP-like"/>
    <property type="match status" value="1"/>
</dbReference>
<proteinExistence type="predicted"/>
<sequence length="225" mass="26678">NMEKTMESFQEPSDEEKHFIQNLAKVYDDATNKHWDDEVKIIIENYTANHQKTKEETFQLLLNLFPSTPTKNDAIHASLIGFWYQYIIRISKNLDNAFTYYKIAADLGDGFGITQLTMFFNKIYGESIDTKYLEYIELGTKAGHPHAIYKHAESQPINKRVYWFQKAAEKQFSPAVDELARFYIKGEHVNRDLHRSLRLILVNKRNCVHTWRPTYVLHQIFRNYY</sequence>
<evidence type="ECO:0000313" key="1">
    <source>
        <dbReference type="EMBL" id="CAG8703357.1"/>
    </source>
</evidence>
<evidence type="ECO:0000313" key="2">
    <source>
        <dbReference type="Proteomes" id="UP000789508"/>
    </source>
</evidence>
<feature type="non-terminal residue" evidence="1">
    <location>
        <position position="1"/>
    </location>
</feature>
<protein>
    <submittedName>
        <fullName evidence="1">895_t:CDS:1</fullName>
    </submittedName>
</protein>
<accession>A0A9N9N5N1</accession>
<dbReference type="InterPro" id="IPR011990">
    <property type="entry name" value="TPR-like_helical_dom_sf"/>
</dbReference>
<reference evidence="1" key="1">
    <citation type="submission" date="2021-06" db="EMBL/GenBank/DDBJ databases">
        <authorList>
            <person name="Kallberg Y."/>
            <person name="Tangrot J."/>
            <person name="Rosling A."/>
        </authorList>
    </citation>
    <scope>NUCLEOTIDE SEQUENCE</scope>
    <source>
        <strain evidence="1">FL130A</strain>
    </source>
</reference>
<dbReference type="Proteomes" id="UP000789508">
    <property type="component" value="Unassembled WGS sequence"/>
</dbReference>
<keyword evidence="2" id="KW-1185">Reference proteome</keyword>
<dbReference type="EMBL" id="CAJVPS010020139">
    <property type="protein sequence ID" value="CAG8703357.1"/>
    <property type="molecule type" value="Genomic_DNA"/>
</dbReference>
<organism evidence="1 2">
    <name type="scientific">Ambispora leptoticha</name>
    <dbReference type="NCBI Taxonomy" id="144679"/>
    <lineage>
        <taxon>Eukaryota</taxon>
        <taxon>Fungi</taxon>
        <taxon>Fungi incertae sedis</taxon>
        <taxon>Mucoromycota</taxon>
        <taxon>Glomeromycotina</taxon>
        <taxon>Glomeromycetes</taxon>
        <taxon>Archaeosporales</taxon>
        <taxon>Ambisporaceae</taxon>
        <taxon>Ambispora</taxon>
    </lineage>
</organism>
<dbReference type="AlphaFoldDB" id="A0A9N9N5N1"/>
<gene>
    <name evidence="1" type="ORF">ALEPTO_LOCUS11655</name>
</gene>
<dbReference type="Gene3D" id="1.25.40.10">
    <property type="entry name" value="Tetratricopeptide repeat domain"/>
    <property type="match status" value="1"/>
</dbReference>
<dbReference type="OrthoDB" id="10375952at2759"/>